<gene>
    <name evidence="2" type="ORF">BJ212DRAFT_1303748</name>
</gene>
<reference evidence="2" key="1">
    <citation type="journal article" date="2020" name="New Phytol.">
        <title>Comparative genomics reveals dynamic genome evolution in host specialist ectomycorrhizal fungi.</title>
        <authorList>
            <person name="Lofgren L.A."/>
            <person name="Nguyen N.H."/>
            <person name="Vilgalys R."/>
            <person name="Ruytinx J."/>
            <person name="Liao H.L."/>
            <person name="Branco S."/>
            <person name="Kuo A."/>
            <person name="LaButti K."/>
            <person name="Lipzen A."/>
            <person name="Andreopoulos W."/>
            <person name="Pangilinan J."/>
            <person name="Riley R."/>
            <person name="Hundley H."/>
            <person name="Na H."/>
            <person name="Barry K."/>
            <person name="Grigoriev I.V."/>
            <person name="Stajich J.E."/>
            <person name="Kennedy P.G."/>
        </authorList>
    </citation>
    <scope>NUCLEOTIDE SEQUENCE</scope>
    <source>
        <strain evidence="2">MN1</strain>
    </source>
</reference>
<evidence type="ECO:0000313" key="3">
    <source>
        <dbReference type="Proteomes" id="UP000807769"/>
    </source>
</evidence>
<keyword evidence="3" id="KW-1185">Reference proteome</keyword>
<accession>A0A9P7J737</accession>
<dbReference type="AlphaFoldDB" id="A0A9P7J737"/>
<dbReference type="EMBL" id="JABBWG010000048">
    <property type="protein sequence ID" value="KAG1806084.1"/>
    <property type="molecule type" value="Genomic_DNA"/>
</dbReference>
<evidence type="ECO:0000313" key="2">
    <source>
        <dbReference type="EMBL" id="KAG1806084.1"/>
    </source>
</evidence>
<feature type="region of interest" description="Disordered" evidence="1">
    <location>
        <begin position="241"/>
        <end position="294"/>
    </location>
</feature>
<protein>
    <submittedName>
        <fullName evidence="2">Uncharacterized protein</fullName>
    </submittedName>
</protein>
<dbReference type="Proteomes" id="UP000807769">
    <property type="component" value="Unassembled WGS sequence"/>
</dbReference>
<name>A0A9P7J737_9AGAM</name>
<comment type="caution">
    <text evidence="2">The sequence shown here is derived from an EMBL/GenBank/DDBJ whole genome shotgun (WGS) entry which is preliminary data.</text>
</comment>
<proteinExistence type="predicted"/>
<sequence length="398" mass="44178">MSPSPDLNGSSDSDNMISPSLDPFFQQRLVNAPLMQQEHAPMGGNGLLSAYMCLKEQVKASLKSLTLTLDPANLSTFSPQSLPVTLKVKEITVPSYHRADFLSEFIWTKEDWKKCQEKPSTQLEKSHLLHYIIDKNNKPIPLECVTAIHTTSQQVFVDIWNIKEAPKSWGAASGSTSKLYYQEMVTFFPKLGYCNGNWKYDAIATASYTSWHKNHINHLALEGTYKPTAEDIIDFNNLETLDSDDTDSATGDVKPQKWTHDSDPLSITSTSSKKQKSLEISIPEHRSPSPLHLDLDDMDLTSDLLKLDENTPMAESQPTELGHSDNIQVSITDITKPASSSNKTPASRYLFVVPCMAIEICKPACGSTVLDSTFPLRRYDTDSVYSPSGGTDIHAADQ</sequence>
<dbReference type="GeneID" id="64627497"/>
<feature type="compositionally biased region" description="Basic and acidic residues" evidence="1">
    <location>
        <begin position="254"/>
        <end position="263"/>
    </location>
</feature>
<evidence type="ECO:0000256" key="1">
    <source>
        <dbReference type="SAM" id="MobiDB-lite"/>
    </source>
</evidence>
<organism evidence="2 3">
    <name type="scientific">Suillus subaureus</name>
    <dbReference type="NCBI Taxonomy" id="48587"/>
    <lineage>
        <taxon>Eukaryota</taxon>
        <taxon>Fungi</taxon>
        <taxon>Dikarya</taxon>
        <taxon>Basidiomycota</taxon>
        <taxon>Agaricomycotina</taxon>
        <taxon>Agaricomycetes</taxon>
        <taxon>Agaricomycetidae</taxon>
        <taxon>Boletales</taxon>
        <taxon>Suillineae</taxon>
        <taxon>Suillaceae</taxon>
        <taxon>Suillus</taxon>
    </lineage>
</organism>
<dbReference type="RefSeq" id="XP_041187605.1">
    <property type="nucleotide sequence ID" value="XM_041333480.1"/>
</dbReference>
<dbReference type="OrthoDB" id="2693531at2759"/>